<dbReference type="Proteomes" id="UP000784880">
    <property type="component" value="Unassembled WGS sequence"/>
</dbReference>
<keyword evidence="2" id="KW-1185">Reference proteome</keyword>
<dbReference type="RefSeq" id="WP_217064570.1">
    <property type="nucleotide sequence ID" value="NZ_JAHQCS010000044.1"/>
</dbReference>
<dbReference type="EMBL" id="JAHQCS010000044">
    <property type="protein sequence ID" value="MBU9710674.1"/>
    <property type="molecule type" value="Genomic_DNA"/>
</dbReference>
<dbReference type="Pfam" id="PF01663">
    <property type="entry name" value="Phosphodiest"/>
    <property type="match status" value="1"/>
</dbReference>
<protein>
    <submittedName>
        <fullName evidence="1">Alkaline phosphatase family protein</fullName>
    </submittedName>
</protein>
<name>A0ABS6JAG0_9BACI</name>
<accession>A0ABS6JAG0</accession>
<proteinExistence type="predicted"/>
<dbReference type="CDD" id="cd16018">
    <property type="entry name" value="Enpp"/>
    <property type="match status" value="1"/>
</dbReference>
<reference evidence="1 2" key="1">
    <citation type="submission" date="2021-06" db="EMBL/GenBank/DDBJ databases">
        <title>Bacillus sp. RD4P76, an endophyte from a halophyte.</title>
        <authorList>
            <person name="Sun J.-Q."/>
        </authorList>
    </citation>
    <scope>NUCLEOTIDE SEQUENCE [LARGE SCALE GENOMIC DNA]</scope>
    <source>
        <strain evidence="1 2">CGMCC 1.15917</strain>
    </source>
</reference>
<comment type="caution">
    <text evidence="1">The sequence shown here is derived from an EMBL/GenBank/DDBJ whole genome shotgun (WGS) entry which is preliminary data.</text>
</comment>
<sequence length="435" mass="49430">MSNKTLIISIDGMAAKYLKNSKIQLKNMKNLMKKGVFCDQLTTVFPTSTWTIHTSVVTGTYPGKHGVLGNWVFDRQKNEKGEFFGDREYDKDKVVSVPALYDVAKEYGYTTASLCWPVTRGASKIDWNIPEFYEQELFDEFATQTFWEELKRSGYPVHKYGEWSTDHGQGHLQDHLTAKIAEYLFINKQPDITFLHFLLVDSYHHDYGNDSPQVYWAIEYIDSLLGELMNTLENENLSNQTDVYLFSDHGLTDMKREFYPNRLFAEKGWINRNQKERSSVIAVSNGGSLLIYLNDKENVTVESVSDVLRNESAVDLLFTRDDFPSSGFPGEGEWPLVCPDMIVGLKHDTYAVEDDKEGPVYMEVQSAKGKHGHFPNSEDLTPFFIAAGPSIGSGKIENMHIVDIAPTIAFNYQLPFSHSDGRILKQIFKGGEALD</sequence>
<dbReference type="InterPro" id="IPR002591">
    <property type="entry name" value="Phosphodiest/P_Trfase"/>
</dbReference>
<dbReference type="PANTHER" id="PTHR10151:SF120">
    <property type="entry name" value="BIS(5'-ADENOSYL)-TRIPHOSPHATASE"/>
    <property type="match status" value="1"/>
</dbReference>
<organism evidence="1 2">
    <name type="scientific">Evansella tamaricis</name>
    <dbReference type="NCBI Taxonomy" id="2069301"/>
    <lineage>
        <taxon>Bacteria</taxon>
        <taxon>Bacillati</taxon>
        <taxon>Bacillota</taxon>
        <taxon>Bacilli</taxon>
        <taxon>Bacillales</taxon>
        <taxon>Bacillaceae</taxon>
        <taxon>Evansella</taxon>
    </lineage>
</organism>
<dbReference type="PANTHER" id="PTHR10151">
    <property type="entry name" value="ECTONUCLEOTIDE PYROPHOSPHATASE/PHOSPHODIESTERASE"/>
    <property type="match status" value="1"/>
</dbReference>
<gene>
    <name evidence="1" type="ORF">KS419_02810</name>
</gene>
<evidence type="ECO:0000313" key="2">
    <source>
        <dbReference type="Proteomes" id="UP000784880"/>
    </source>
</evidence>
<evidence type="ECO:0000313" key="1">
    <source>
        <dbReference type="EMBL" id="MBU9710674.1"/>
    </source>
</evidence>